<dbReference type="AlphaFoldDB" id="A0AAN6M812"/>
<sequence>MCTDGVSVGGAAGAGDGDSFMADPQAHRAGAGPIMTLLGAAWTGPVASDDGQTSISALGRAVARVALSVAALCSSRCMAPSAALQQAYPTPPQRTGAALPGNAAKKDAACHSATPASARQVPAAHSPIRPPRAIFLSDARSRARLQSVLVPCGCGPGLYSAHGAICSEENSPCDTGPGALTSWWMTRCVVQGGTGLVTRPALRRTDDVGTSLATKHPAPSTQHLAPMRVAPKATGEQDIPDIQEFPRVSSVMGGGAHHAGFPRAYVYAQRRHHCPIPEANHAKRVRPWTPYQVRPSPAPKAYLTHSSSSGAACAIPASCVSAYSTWSSRNTFTQGP</sequence>
<dbReference type="Proteomes" id="UP001280581">
    <property type="component" value="Unassembled WGS sequence"/>
</dbReference>
<name>A0AAN6M812_9PLEO</name>
<evidence type="ECO:0000313" key="1">
    <source>
        <dbReference type="EMBL" id="KAK3216046.1"/>
    </source>
</evidence>
<organism evidence="1 2">
    <name type="scientific">Pseudopithomyces chartarum</name>
    <dbReference type="NCBI Taxonomy" id="1892770"/>
    <lineage>
        <taxon>Eukaryota</taxon>
        <taxon>Fungi</taxon>
        <taxon>Dikarya</taxon>
        <taxon>Ascomycota</taxon>
        <taxon>Pezizomycotina</taxon>
        <taxon>Dothideomycetes</taxon>
        <taxon>Pleosporomycetidae</taxon>
        <taxon>Pleosporales</taxon>
        <taxon>Massarineae</taxon>
        <taxon>Didymosphaeriaceae</taxon>
        <taxon>Pseudopithomyces</taxon>
    </lineage>
</organism>
<keyword evidence="2" id="KW-1185">Reference proteome</keyword>
<evidence type="ECO:0000313" key="2">
    <source>
        <dbReference type="Proteomes" id="UP001280581"/>
    </source>
</evidence>
<gene>
    <name evidence="1" type="ORF">GRF29_8g1963466</name>
</gene>
<proteinExistence type="predicted"/>
<comment type="caution">
    <text evidence="1">The sequence shown here is derived from an EMBL/GenBank/DDBJ whole genome shotgun (WGS) entry which is preliminary data.</text>
</comment>
<reference evidence="1 2" key="1">
    <citation type="submission" date="2021-02" db="EMBL/GenBank/DDBJ databases">
        <title>Genome assembly of Pseudopithomyces chartarum.</title>
        <authorList>
            <person name="Jauregui R."/>
            <person name="Singh J."/>
            <person name="Voisey C."/>
        </authorList>
    </citation>
    <scope>NUCLEOTIDE SEQUENCE [LARGE SCALE GENOMIC DNA]</scope>
    <source>
        <strain evidence="1 2">AGR01</strain>
    </source>
</reference>
<protein>
    <submittedName>
        <fullName evidence="1">Uncharacterized protein</fullName>
    </submittedName>
</protein>
<dbReference type="EMBL" id="WVTA01000002">
    <property type="protein sequence ID" value="KAK3216046.1"/>
    <property type="molecule type" value="Genomic_DNA"/>
</dbReference>
<accession>A0AAN6M812</accession>